<proteinExistence type="predicted"/>
<evidence type="ECO:0000313" key="2">
    <source>
        <dbReference type="EMBL" id="GIY00042.1"/>
    </source>
</evidence>
<evidence type="ECO:0008006" key="4">
    <source>
        <dbReference type="Google" id="ProtNLM"/>
    </source>
</evidence>
<feature type="compositionally biased region" description="Basic residues" evidence="1">
    <location>
        <begin position="1"/>
        <end position="22"/>
    </location>
</feature>
<name>A0AAV4PV55_CAEEX</name>
<evidence type="ECO:0000313" key="3">
    <source>
        <dbReference type="Proteomes" id="UP001054945"/>
    </source>
</evidence>
<dbReference type="AlphaFoldDB" id="A0AAV4PV55"/>
<accession>A0AAV4PV55</accession>
<gene>
    <name evidence="2" type="ORF">CEXT_199941</name>
</gene>
<protein>
    <recommendedName>
        <fullName evidence="4">Ycf1</fullName>
    </recommendedName>
</protein>
<sequence length="104" mass="12347">MAIYRKRRLNAKQEKNKKKKKKESNIDVSKEWNLAYFLLFQQIEPHFLLQLESEKVSSKVEIIMGNRERDGVKHIENKDAEKKVRFDDTLEEGVLNESTRSPLD</sequence>
<evidence type="ECO:0000256" key="1">
    <source>
        <dbReference type="SAM" id="MobiDB-lite"/>
    </source>
</evidence>
<keyword evidence="3" id="KW-1185">Reference proteome</keyword>
<reference evidence="2 3" key="1">
    <citation type="submission" date="2021-06" db="EMBL/GenBank/DDBJ databases">
        <title>Caerostris extrusa draft genome.</title>
        <authorList>
            <person name="Kono N."/>
            <person name="Arakawa K."/>
        </authorList>
    </citation>
    <scope>NUCLEOTIDE SEQUENCE [LARGE SCALE GENOMIC DNA]</scope>
</reference>
<comment type="caution">
    <text evidence="2">The sequence shown here is derived from an EMBL/GenBank/DDBJ whole genome shotgun (WGS) entry which is preliminary data.</text>
</comment>
<dbReference type="Proteomes" id="UP001054945">
    <property type="component" value="Unassembled WGS sequence"/>
</dbReference>
<dbReference type="EMBL" id="BPLR01005138">
    <property type="protein sequence ID" value="GIY00042.1"/>
    <property type="molecule type" value="Genomic_DNA"/>
</dbReference>
<organism evidence="2 3">
    <name type="scientific">Caerostris extrusa</name>
    <name type="common">Bark spider</name>
    <name type="synonym">Caerostris bankana</name>
    <dbReference type="NCBI Taxonomy" id="172846"/>
    <lineage>
        <taxon>Eukaryota</taxon>
        <taxon>Metazoa</taxon>
        <taxon>Ecdysozoa</taxon>
        <taxon>Arthropoda</taxon>
        <taxon>Chelicerata</taxon>
        <taxon>Arachnida</taxon>
        <taxon>Araneae</taxon>
        <taxon>Araneomorphae</taxon>
        <taxon>Entelegynae</taxon>
        <taxon>Araneoidea</taxon>
        <taxon>Araneidae</taxon>
        <taxon>Caerostris</taxon>
    </lineage>
</organism>
<feature type="region of interest" description="Disordered" evidence="1">
    <location>
        <begin position="1"/>
        <end position="24"/>
    </location>
</feature>